<feature type="compositionally biased region" description="Basic and acidic residues" evidence="1">
    <location>
        <begin position="14"/>
        <end position="27"/>
    </location>
</feature>
<reference evidence="2" key="1">
    <citation type="journal article" date="2023" name="Insect Mol. Biol.">
        <title>Genome sequencing provides insights into the evolution of gene families encoding plant cell wall-degrading enzymes in longhorned beetles.</title>
        <authorList>
            <person name="Shin N.R."/>
            <person name="Okamura Y."/>
            <person name="Kirsch R."/>
            <person name="Pauchet Y."/>
        </authorList>
    </citation>
    <scope>NUCLEOTIDE SEQUENCE</scope>
    <source>
        <strain evidence="2">RBIC_L_NR</strain>
    </source>
</reference>
<accession>A0AAV8WNA6</accession>
<feature type="compositionally biased region" description="Polar residues" evidence="1">
    <location>
        <begin position="33"/>
        <end position="49"/>
    </location>
</feature>
<dbReference type="AlphaFoldDB" id="A0AAV8WNA6"/>
<comment type="caution">
    <text evidence="2">The sequence shown here is derived from an EMBL/GenBank/DDBJ whole genome shotgun (WGS) entry which is preliminary data.</text>
</comment>
<organism evidence="2 3">
    <name type="scientific">Rhamnusium bicolor</name>
    <dbReference type="NCBI Taxonomy" id="1586634"/>
    <lineage>
        <taxon>Eukaryota</taxon>
        <taxon>Metazoa</taxon>
        <taxon>Ecdysozoa</taxon>
        <taxon>Arthropoda</taxon>
        <taxon>Hexapoda</taxon>
        <taxon>Insecta</taxon>
        <taxon>Pterygota</taxon>
        <taxon>Neoptera</taxon>
        <taxon>Endopterygota</taxon>
        <taxon>Coleoptera</taxon>
        <taxon>Polyphaga</taxon>
        <taxon>Cucujiformia</taxon>
        <taxon>Chrysomeloidea</taxon>
        <taxon>Cerambycidae</taxon>
        <taxon>Lepturinae</taxon>
        <taxon>Rhagiini</taxon>
        <taxon>Rhamnusium</taxon>
    </lineage>
</organism>
<sequence length="228" mass="25274">MDDESDTATEGEEEIRARELRKQEVRVEPPVVQTDTGTDTEVKSSSNLPSEFPDILSTHSRLDISDLHISKSSDNISVNSADFNSAESGCELDLNMNKTNGDDNDKDLNKNNVVVGKLTITPKIDDKPNVKLEKHSTKELKSNPLSKSATAGALSSKKPLRNFVLPPKESRKSFGAEFVPQFKSAEPEPLLIIKRTPSKISLPKEVGKPKVAVNPNVFDTKKIFWRYN</sequence>
<feature type="region of interest" description="Disordered" evidence="1">
    <location>
        <begin position="1"/>
        <end position="54"/>
    </location>
</feature>
<evidence type="ECO:0000256" key="1">
    <source>
        <dbReference type="SAM" id="MobiDB-lite"/>
    </source>
</evidence>
<dbReference type="Proteomes" id="UP001162156">
    <property type="component" value="Unassembled WGS sequence"/>
</dbReference>
<evidence type="ECO:0000313" key="2">
    <source>
        <dbReference type="EMBL" id="KAJ8927919.1"/>
    </source>
</evidence>
<name>A0AAV8WNA6_9CUCU</name>
<keyword evidence="3" id="KW-1185">Reference proteome</keyword>
<dbReference type="EMBL" id="JANEYF010005505">
    <property type="protein sequence ID" value="KAJ8927919.1"/>
    <property type="molecule type" value="Genomic_DNA"/>
</dbReference>
<gene>
    <name evidence="2" type="ORF">NQ314_019549</name>
</gene>
<proteinExistence type="predicted"/>
<feature type="compositionally biased region" description="Acidic residues" evidence="1">
    <location>
        <begin position="1"/>
        <end position="13"/>
    </location>
</feature>
<evidence type="ECO:0000313" key="3">
    <source>
        <dbReference type="Proteomes" id="UP001162156"/>
    </source>
</evidence>
<protein>
    <submittedName>
        <fullName evidence="2">Uncharacterized protein</fullName>
    </submittedName>
</protein>